<keyword evidence="1" id="KW-0472">Membrane</keyword>
<dbReference type="Proteomes" id="UP000308901">
    <property type="component" value="Unassembled WGS sequence"/>
</dbReference>
<dbReference type="Pfam" id="PF11335">
    <property type="entry name" value="DUF3137"/>
    <property type="match status" value="1"/>
</dbReference>
<comment type="caution">
    <text evidence="2">The sequence shown here is derived from an EMBL/GenBank/DDBJ whole genome shotgun (WGS) entry which is preliminary data.</text>
</comment>
<proteinExistence type="predicted"/>
<keyword evidence="3" id="KW-1185">Reference proteome</keyword>
<dbReference type="AlphaFoldDB" id="A0A5R8Y3Z1"/>
<dbReference type="InterPro" id="IPR021484">
    <property type="entry name" value="DUF3137"/>
</dbReference>
<evidence type="ECO:0000256" key="1">
    <source>
        <dbReference type="SAM" id="Phobius"/>
    </source>
</evidence>
<organism evidence="2 3">
    <name type="scientific">Arcobacter arenosus</name>
    <dbReference type="NCBI Taxonomy" id="2576037"/>
    <lineage>
        <taxon>Bacteria</taxon>
        <taxon>Pseudomonadati</taxon>
        <taxon>Campylobacterota</taxon>
        <taxon>Epsilonproteobacteria</taxon>
        <taxon>Campylobacterales</taxon>
        <taxon>Arcobacteraceae</taxon>
        <taxon>Arcobacter</taxon>
    </lineage>
</organism>
<keyword evidence="1" id="KW-0812">Transmembrane</keyword>
<sequence length="323" mass="38096">MQKNPSVEELKNFYKTTLIEDVNKLEDKRKKLKNKLLFIYFIMLWNSIAIYFIFFHNSQNSIDGIFFTIAILVSLGIFIYKYMKKDYRSEFKEYIIKPLIKQIDSNLNYSSNLHISKTIFIDSKLFTYPDKFSGNDFTIGTIDKTQIQFSDIHAQKKYKDSKGKTKYSTIFQGLFIVADFNKNFYGTTIILPDFAQNSFGDLIGTWLQSKNTSRGELIKMDSVEFEKEFVVYSDDQIEARYILSQNLMELILNFKKKSKNDIYISFTKNKLHIAIDYKKDLFEPTVFTSLLDETLIFEYIEILSLVIGCVEELKLNRRIWSKD</sequence>
<feature type="transmembrane region" description="Helical" evidence="1">
    <location>
        <begin position="61"/>
        <end position="80"/>
    </location>
</feature>
<evidence type="ECO:0000313" key="3">
    <source>
        <dbReference type="Proteomes" id="UP000308901"/>
    </source>
</evidence>
<feature type="transmembrane region" description="Helical" evidence="1">
    <location>
        <begin position="36"/>
        <end position="55"/>
    </location>
</feature>
<reference evidence="2 3" key="1">
    <citation type="submission" date="2019-05" db="EMBL/GenBank/DDBJ databases">
        <title>Arcobacter sp. nov., isolated from sea sediment.</title>
        <authorList>
            <person name="Kim W."/>
        </authorList>
    </citation>
    <scope>NUCLEOTIDE SEQUENCE [LARGE SCALE GENOMIC DNA]</scope>
    <source>
        <strain evidence="2 3">CAU 1517</strain>
    </source>
</reference>
<evidence type="ECO:0000313" key="2">
    <source>
        <dbReference type="EMBL" id="TLP40824.1"/>
    </source>
</evidence>
<protein>
    <submittedName>
        <fullName evidence="2">DUF3137 domain-containing protein</fullName>
    </submittedName>
</protein>
<gene>
    <name evidence="2" type="ORF">FDK22_02060</name>
</gene>
<name>A0A5R8Y3Z1_9BACT</name>
<keyword evidence="1" id="KW-1133">Transmembrane helix</keyword>
<dbReference type="EMBL" id="VANU01000001">
    <property type="protein sequence ID" value="TLP40824.1"/>
    <property type="molecule type" value="Genomic_DNA"/>
</dbReference>
<dbReference type="OrthoDB" id="4960523at2"/>
<dbReference type="RefSeq" id="WP_138151226.1">
    <property type="nucleotide sequence ID" value="NZ_VANU01000001.1"/>
</dbReference>
<accession>A0A5R8Y3Z1</accession>